<gene>
    <name evidence="2" type="ORF">IF1G_07842</name>
</gene>
<dbReference type="STRING" id="43265.A0A545UUX3"/>
<evidence type="ECO:0000313" key="3">
    <source>
        <dbReference type="Proteomes" id="UP000315783"/>
    </source>
</evidence>
<reference evidence="2 3" key="1">
    <citation type="journal article" date="2019" name="Appl. Microbiol. Biotechnol.">
        <title>Genome sequence of Isaria javanica and comparative genome analysis insights into family S53 peptidase evolution in fungal entomopathogens.</title>
        <authorList>
            <person name="Lin R."/>
            <person name="Zhang X."/>
            <person name="Xin B."/>
            <person name="Zou M."/>
            <person name="Gao Y."/>
            <person name="Qin F."/>
            <person name="Hu Q."/>
            <person name="Xie B."/>
            <person name="Cheng X."/>
        </authorList>
    </citation>
    <scope>NUCLEOTIDE SEQUENCE [LARGE SCALE GENOMIC DNA]</scope>
    <source>
        <strain evidence="2 3">IJ1G</strain>
    </source>
</reference>
<feature type="chain" id="PRO_5021803017" evidence="1">
    <location>
        <begin position="22"/>
        <end position="205"/>
    </location>
</feature>
<dbReference type="EMBL" id="SPUK01000012">
    <property type="protein sequence ID" value="TQV93264.1"/>
    <property type="molecule type" value="Genomic_DNA"/>
</dbReference>
<evidence type="ECO:0000313" key="2">
    <source>
        <dbReference type="EMBL" id="TQV93264.1"/>
    </source>
</evidence>
<name>A0A545UUX3_9HYPO</name>
<keyword evidence="1" id="KW-0732">Signal</keyword>
<organism evidence="2 3">
    <name type="scientific">Cordyceps javanica</name>
    <dbReference type="NCBI Taxonomy" id="43265"/>
    <lineage>
        <taxon>Eukaryota</taxon>
        <taxon>Fungi</taxon>
        <taxon>Dikarya</taxon>
        <taxon>Ascomycota</taxon>
        <taxon>Pezizomycotina</taxon>
        <taxon>Sordariomycetes</taxon>
        <taxon>Hypocreomycetidae</taxon>
        <taxon>Hypocreales</taxon>
        <taxon>Cordycipitaceae</taxon>
        <taxon>Cordyceps</taxon>
    </lineage>
</organism>
<keyword evidence="3" id="KW-1185">Reference proteome</keyword>
<accession>A0A545UUX3</accession>
<comment type="caution">
    <text evidence="2">The sequence shown here is derived from an EMBL/GenBank/DDBJ whole genome shotgun (WGS) entry which is preliminary data.</text>
</comment>
<dbReference type="Proteomes" id="UP000315783">
    <property type="component" value="Unassembled WGS sequence"/>
</dbReference>
<sequence length="205" mass="21718">MRVPNALLLLLISINGHEVLAAPTFGLFSDALGYFMGAKNGKPPTGAAGNSPPAKQDIANAARLWQGDTETVSNFLSRAETLSPQELKDQGTLALAAVKDELVQKAVLDKVFLNGTAEVRDPRVVEADDRLANQGTFAFVVDGIALFSKRGAELTPDEVATLVKAVNQDRCPNVLPSVDAYLSAAEISFGSGNGTLKAIRPTNWL</sequence>
<dbReference type="AlphaFoldDB" id="A0A545UUX3"/>
<protein>
    <submittedName>
        <fullName evidence="2">Uncharacterized protein</fullName>
    </submittedName>
</protein>
<proteinExistence type="predicted"/>
<evidence type="ECO:0000256" key="1">
    <source>
        <dbReference type="SAM" id="SignalP"/>
    </source>
</evidence>
<feature type="signal peptide" evidence="1">
    <location>
        <begin position="1"/>
        <end position="21"/>
    </location>
</feature>